<gene>
    <name evidence="1" type="ORF">DEA37_0009711</name>
</gene>
<reference evidence="1 2" key="1">
    <citation type="journal article" date="2019" name="Gigascience">
        <title>Whole-genome sequence of the oriental lung fluke Paragonimus westermani.</title>
        <authorList>
            <person name="Oey H."/>
            <person name="Zakrzewski M."/>
            <person name="Narain K."/>
            <person name="Devi K.R."/>
            <person name="Agatsuma T."/>
            <person name="Nawaratna S."/>
            <person name="Gobert G.N."/>
            <person name="Jones M.K."/>
            <person name="Ragan M.A."/>
            <person name="McManus D.P."/>
            <person name="Krause L."/>
        </authorList>
    </citation>
    <scope>NUCLEOTIDE SEQUENCE [LARGE SCALE GENOMIC DNA]</scope>
    <source>
        <strain evidence="1 2">IND2009</strain>
    </source>
</reference>
<dbReference type="Proteomes" id="UP000324629">
    <property type="component" value="Unassembled WGS sequence"/>
</dbReference>
<feature type="non-terminal residue" evidence="1">
    <location>
        <position position="1"/>
    </location>
</feature>
<evidence type="ECO:0000313" key="1">
    <source>
        <dbReference type="EMBL" id="KAA3672011.1"/>
    </source>
</evidence>
<protein>
    <recommendedName>
        <fullName evidence="3">UBX domain-containing protein</fullName>
    </recommendedName>
</protein>
<evidence type="ECO:0000313" key="2">
    <source>
        <dbReference type="Proteomes" id="UP000324629"/>
    </source>
</evidence>
<comment type="caution">
    <text evidence="1">The sequence shown here is derived from an EMBL/GenBank/DDBJ whole genome shotgun (WGS) entry which is preliminary data.</text>
</comment>
<sequence length="129" mass="14646">ERLSFSLSACSSHASQRLYAIYYLLISRCEFTLFSMSSELVEHFRQVTGTDEETALSFLSACNNNLDMAVSLYMDESNIPRATTPDEEYRSPIPQRTEQLLPVELPMCKSFDSQLIYCNPQCVIANTPL</sequence>
<dbReference type="InterPro" id="IPR009060">
    <property type="entry name" value="UBA-like_sf"/>
</dbReference>
<dbReference type="AlphaFoldDB" id="A0A5J4N8V1"/>
<name>A0A5J4N8V1_9TREM</name>
<dbReference type="Gene3D" id="1.10.8.10">
    <property type="entry name" value="DNA helicase RuvA subunit, C-terminal domain"/>
    <property type="match status" value="1"/>
</dbReference>
<dbReference type="EMBL" id="QNGE01005490">
    <property type="protein sequence ID" value="KAA3672011.1"/>
    <property type="molecule type" value="Genomic_DNA"/>
</dbReference>
<evidence type="ECO:0008006" key="3">
    <source>
        <dbReference type="Google" id="ProtNLM"/>
    </source>
</evidence>
<dbReference type="Pfam" id="PF14555">
    <property type="entry name" value="UBA_4"/>
    <property type="match status" value="1"/>
</dbReference>
<dbReference type="SUPFAM" id="SSF46934">
    <property type="entry name" value="UBA-like"/>
    <property type="match status" value="1"/>
</dbReference>
<keyword evidence="2" id="KW-1185">Reference proteome</keyword>
<accession>A0A5J4N8V1</accession>
<organism evidence="1 2">
    <name type="scientific">Paragonimus westermani</name>
    <dbReference type="NCBI Taxonomy" id="34504"/>
    <lineage>
        <taxon>Eukaryota</taxon>
        <taxon>Metazoa</taxon>
        <taxon>Spiralia</taxon>
        <taxon>Lophotrochozoa</taxon>
        <taxon>Platyhelminthes</taxon>
        <taxon>Trematoda</taxon>
        <taxon>Digenea</taxon>
        <taxon>Plagiorchiida</taxon>
        <taxon>Troglotremata</taxon>
        <taxon>Troglotrematidae</taxon>
        <taxon>Paragonimus</taxon>
    </lineage>
</organism>
<proteinExistence type="predicted"/>